<feature type="region of interest" description="Disordered" evidence="3">
    <location>
        <begin position="349"/>
        <end position="402"/>
    </location>
</feature>
<comment type="caution">
    <text evidence="5">The sequence shown here is derived from an EMBL/GenBank/DDBJ whole genome shotgun (WGS) entry which is preliminary data.</text>
</comment>
<feature type="domain" description="Remorin C-terminal" evidence="4">
    <location>
        <begin position="462"/>
        <end position="560"/>
    </location>
</feature>
<dbReference type="PANTHER" id="PTHR31471:SF13">
    <property type="entry name" value="REMORIN FAMILY PROTEIN"/>
    <property type="match status" value="1"/>
</dbReference>
<dbReference type="OrthoDB" id="648416at2759"/>
<feature type="compositionally biased region" description="Polar residues" evidence="3">
    <location>
        <begin position="383"/>
        <end position="393"/>
    </location>
</feature>
<keyword evidence="6" id="KW-1185">Reference proteome</keyword>
<evidence type="ECO:0000313" key="5">
    <source>
        <dbReference type="EMBL" id="PSS17253.1"/>
    </source>
</evidence>
<reference evidence="6" key="2">
    <citation type="journal article" date="2018" name="BMC Genomics">
        <title>A manually annotated Actinidia chinensis var. chinensis (kiwifruit) genome highlights the challenges associated with draft genomes and gene prediction in plants.</title>
        <authorList>
            <person name="Pilkington S.M."/>
            <person name="Crowhurst R."/>
            <person name="Hilario E."/>
            <person name="Nardozza S."/>
            <person name="Fraser L."/>
            <person name="Peng Y."/>
            <person name="Gunaseelan K."/>
            <person name="Simpson R."/>
            <person name="Tahir J."/>
            <person name="Deroles S.C."/>
            <person name="Templeton K."/>
            <person name="Luo Z."/>
            <person name="Davy M."/>
            <person name="Cheng C."/>
            <person name="McNeilage M."/>
            <person name="Scaglione D."/>
            <person name="Liu Y."/>
            <person name="Zhang Q."/>
            <person name="Datson P."/>
            <person name="De Silva N."/>
            <person name="Gardiner S.E."/>
            <person name="Bassett H."/>
            <person name="Chagne D."/>
            <person name="McCallum J."/>
            <person name="Dzierzon H."/>
            <person name="Deng C."/>
            <person name="Wang Y.Y."/>
            <person name="Barron L."/>
            <person name="Manako K."/>
            <person name="Bowen J."/>
            <person name="Foster T.M."/>
            <person name="Erridge Z.A."/>
            <person name="Tiffin H."/>
            <person name="Waite C.N."/>
            <person name="Davies K.M."/>
            <person name="Grierson E.P."/>
            <person name="Laing W.A."/>
            <person name="Kirk R."/>
            <person name="Chen X."/>
            <person name="Wood M."/>
            <person name="Montefiori M."/>
            <person name="Brummell D.A."/>
            <person name="Schwinn K.E."/>
            <person name="Catanach A."/>
            <person name="Fullerton C."/>
            <person name="Li D."/>
            <person name="Meiyalaghan S."/>
            <person name="Nieuwenhuizen N."/>
            <person name="Read N."/>
            <person name="Prakash R."/>
            <person name="Hunter D."/>
            <person name="Zhang H."/>
            <person name="McKenzie M."/>
            <person name="Knabel M."/>
            <person name="Harris A."/>
            <person name="Allan A.C."/>
            <person name="Gleave A."/>
            <person name="Chen A."/>
            <person name="Janssen B.J."/>
            <person name="Plunkett B."/>
            <person name="Ampomah-Dwamena C."/>
            <person name="Voogd C."/>
            <person name="Leif D."/>
            <person name="Lafferty D."/>
            <person name="Souleyre E.J.F."/>
            <person name="Varkonyi-Gasic E."/>
            <person name="Gambi F."/>
            <person name="Hanley J."/>
            <person name="Yao J.L."/>
            <person name="Cheung J."/>
            <person name="David K.M."/>
            <person name="Warren B."/>
            <person name="Marsh K."/>
            <person name="Snowden K.C."/>
            <person name="Lin-Wang K."/>
            <person name="Brian L."/>
            <person name="Martinez-Sanchez M."/>
            <person name="Wang M."/>
            <person name="Ileperuma N."/>
            <person name="Macnee N."/>
            <person name="Campin R."/>
            <person name="McAtee P."/>
            <person name="Drummond R.S.M."/>
            <person name="Espley R.V."/>
            <person name="Ireland H.S."/>
            <person name="Wu R."/>
            <person name="Atkinson R.G."/>
            <person name="Karunairetnam S."/>
            <person name="Bulley S."/>
            <person name="Chunkath S."/>
            <person name="Hanley Z."/>
            <person name="Storey R."/>
            <person name="Thrimawithana A.H."/>
            <person name="Thomson S."/>
            <person name="David C."/>
            <person name="Testolin R."/>
            <person name="Huang H."/>
            <person name="Hellens R.P."/>
            <person name="Schaffer R.J."/>
        </authorList>
    </citation>
    <scope>NUCLEOTIDE SEQUENCE [LARGE SCALE GENOMIC DNA]</scope>
    <source>
        <strain evidence="6">cv. Red5</strain>
    </source>
</reference>
<dbReference type="Gramene" id="PSS17253">
    <property type="protein sequence ID" value="PSS17253"/>
    <property type="gene ID" value="CEY00_Acc12041"/>
</dbReference>
<name>A0A2R6QY35_ACTCC</name>
<reference evidence="5 6" key="1">
    <citation type="submission" date="2017-07" db="EMBL/GenBank/DDBJ databases">
        <title>An improved, manually edited Actinidia chinensis var. chinensis (kiwifruit) genome highlights the challenges associated with draft genomes and gene prediction in plants.</title>
        <authorList>
            <person name="Pilkington S."/>
            <person name="Crowhurst R."/>
            <person name="Hilario E."/>
            <person name="Nardozza S."/>
            <person name="Fraser L."/>
            <person name="Peng Y."/>
            <person name="Gunaseelan K."/>
            <person name="Simpson R."/>
            <person name="Tahir J."/>
            <person name="Deroles S."/>
            <person name="Templeton K."/>
            <person name="Luo Z."/>
            <person name="Davy M."/>
            <person name="Cheng C."/>
            <person name="Mcneilage M."/>
            <person name="Scaglione D."/>
            <person name="Liu Y."/>
            <person name="Zhang Q."/>
            <person name="Datson P."/>
            <person name="De Silva N."/>
            <person name="Gardiner S."/>
            <person name="Bassett H."/>
            <person name="Chagne D."/>
            <person name="Mccallum J."/>
            <person name="Dzierzon H."/>
            <person name="Deng C."/>
            <person name="Wang Y.-Y."/>
            <person name="Barron N."/>
            <person name="Manako K."/>
            <person name="Bowen J."/>
            <person name="Foster T."/>
            <person name="Erridge Z."/>
            <person name="Tiffin H."/>
            <person name="Waite C."/>
            <person name="Davies K."/>
            <person name="Grierson E."/>
            <person name="Laing W."/>
            <person name="Kirk R."/>
            <person name="Chen X."/>
            <person name="Wood M."/>
            <person name="Montefiori M."/>
            <person name="Brummell D."/>
            <person name="Schwinn K."/>
            <person name="Catanach A."/>
            <person name="Fullerton C."/>
            <person name="Li D."/>
            <person name="Meiyalaghan S."/>
            <person name="Nieuwenhuizen N."/>
            <person name="Read N."/>
            <person name="Prakash R."/>
            <person name="Hunter D."/>
            <person name="Zhang H."/>
            <person name="Mckenzie M."/>
            <person name="Knabel M."/>
            <person name="Harris A."/>
            <person name="Allan A."/>
            <person name="Chen A."/>
            <person name="Janssen B."/>
            <person name="Plunkett B."/>
            <person name="Dwamena C."/>
            <person name="Voogd C."/>
            <person name="Leif D."/>
            <person name="Lafferty D."/>
            <person name="Souleyre E."/>
            <person name="Varkonyi-Gasic E."/>
            <person name="Gambi F."/>
            <person name="Hanley J."/>
            <person name="Yao J.-L."/>
            <person name="Cheung J."/>
            <person name="David K."/>
            <person name="Warren B."/>
            <person name="Marsh K."/>
            <person name="Snowden K."/>
            <person name="Lin-Wang K."/>
            <person name="Brian L."/>
            <person name="Martinez-Sanchez M."/>
            <person name="Wang M."/>
            <person name="Ileperuma N."/>
            <person name="Macnee N."/>
            <person name="Campin R."/>
            <person name="Mcatee P."/>
            <person name="Drummond R."/>
            <person name="Espley R."/>
            <person name="Ireland H."/>
            <person name="Wu R."/>
            <person name="Atkinson R."/>
            <person name="Karunairetnam S."/>
            <person name="Bulley S."/>
            <person name="Chunkath S."/>
            <person name="Hanley Z."/>
            <person name="Storey R."/>
            <person name="Thrimawithana A."/>
            <person name="Thomson S."/>
            <person name="David C."/>
            <person name="Testolin R."/>
        </authorList>
    </citation>
    <scope>NUCLEOTIDE SEQUENCE [LARGE SCALE GENOMIC DNA]</scope>
    <source>
        <strain evidence="6">cv. Red5</strain>
        <tissue evidence="5">Young leaf</tissue>
    </source>
</reference>
<dbReference type="FunCoup" id="A0A2R6QY35">
    <property type="interactions" value="1926"/>
</dbReference>
<dbReference type="InterPro" id="IPR005516">
    <property type="entry name" value="Remorin_C"/>
</dbReference>
<keyword evidence="2" id="KW-0175">Coiled coil</keyword>
<dbReference type="Pfam" id="PF03763">
    <property type="entry name" value="Remorin_C"/>
    <property type="match status" value="1"/>
</dbReference>
<evidence type="ECO:0000256" key="3">
    <source>
        <dbReference type="SAM" id="MobiDB-lite"/>
    </source>
</evidence>
<sequence length="575" mass="63524">MAELGLEDRNQQISRFRARDFSPDSVIFIAESNFSLFSSASTSVNRCSFASDRDSLVSEVSQHLAGRDLRETSGGPDSDPNKSTGHSNSCYRRKVEKAKVQKEENDEEIENKNETLDSARNSFSQPLKECQERRSRSENILKKSDRGRPASLDLNNHTTNATNASPRFGVMKKGSGSTRQIGTFPSPGTPNYRHTSIGAQKGWSSERVSLHTNGNRKQVNAALLPFNNGRTLPSKWEDAERWIFSPVSGDGPVRPSLQQPQRRPKSKSGPLGPPGVAYYSLCSPILPMFEGGNLGNLMAGSPFSARVLGADGLSIRSGAGSGAGIYPAHLEPCMARSVSIHGCSELLSHSSLPGPQGTDGKIDENKDEATDISRDVSRRDMATQMSPEGSHQSSPRRKLSFSPSTSSVLSIVQLESVQPSKLEVRDVQVDERVTMTRWSKKHRVRFSGKGSENDDEWKKKDLEAESSSWEVSKAAKNISKMKREEAKVNAWENLQKAKAEAAIRKLKMKLEKKRSSSMDRIVKKLRSAQKKAQEMRNSVLTNQSRQVARTSNKLISFRRVPHISSLSGCFTCHAF</sequence>
<feature type="compositionally biased region" description="Polar residues" evidence="3">
    <location>
        <begin position="81"/>
        <end position="90"/>
    </location>
</feature>
<accession>A0A2R6QY35</accession>
<comment type="similarity">
    <text evidence="1">Belongs to the remorin family.</text>
</comment>
<feature type="region of interest" description="Disordered" evidence="3">
    <location>
        <begin position="247"/>
        <end position="273"/>
    </location>
</feature>
<feature type="compositionally biased region" description="Polar residues" evidence="3">
    <location>
        <begin position="153"/>
        <end position="165"/>
    </location>
</feature>
<dbReference type="EMBL" id="NKQK01000011">
    <property type="protein sequence ID" value="PSS17253.1"/>
    <property type="molecule type" value="Genomic_DNA"/>
</dbReference>
<feature type="compositionally biased region" description="Basic and acidic residues" evidence="3">
    <location>
        <begin position="129"/>
        <end position="148"/>
    </location>
</feature>
<evidence type="ECO:0000256" key="1">
    <source>
        <dbReference type="ARBA" id="ARBA00005711"/>
    </source>
</evidence>
<dbReference type="AlphaFoldDB" id="A0A2R6QY35"/>
<evidence type="ECO:0000259" key="4">
    <source>
        <dbReference type="Pfam" id="PF03763"/>
    </source>
</evidence>
<feature type="region of interest" description="Disordered" evidence="3">
    <location>
        <begin position="65"/>
        <end position="192"/>
    </location>
</feature>
<protein>
    <submittedName>
        <fullName evidence="5">Remorin, C-terminal protein isoform 2</fullName>
    </submittedName>
</protein>
<evidence type="ECO:0000313" key="6">
    <source>
        <dbReference type="Proteomes" id="UP000241394"/>
    </source>
</evidence>
<dbReference type="Proteomes" id="UP000241394">
    <property type="component" value="Chromosome LG11"/>
</dbReference>
<evidence type="ECO:0000256" key="2">
    <source>
        <dbReference type="SAM" id="Coils"/>
    </source>
</evidence>
<proteinExistence type="inferred from homology"/>
<dbReference type="STRING" id="1590841.A0A2R6QY35"/>
<organism evidence="5 6">
    <name type="scientific">Actinidia chinensis var. chinensis</name>
    <name type="common">Chinese soft-hair kiwi</name>
    <dbReference type="NCBI Taxonomy" id="1590841"/>
    <lineage>
        <taxon>Eukaryota</taxon>
        <taxon>Viridiplantae</taxon>
        <taxon>Streptophyta</taxon>
        <taxon>Embryophyta</taxon>
        <taxon>Tracheophyta</taxon>
        <taxon>Spermatophyta</taxon>
        <taxon>Magnoliopsida</taxon>
        <taxon>eudicotyledons</taxon>
        <taxon>Gunneridae</taxon>
        <taxon>Pentapetalae</taxon>
        <taxon>asterids</taxon>
        <taxon>Ericales</taxon>
        <taxon>Actinidiaceae</taxon>
        <taxon>Actinidia</taxon>
    </lineage>
</organism>
<dbReference type="InParanoid" id="A0A2R6QY35"/>
<dbReference type="PANTHER" id="PTHR31471">
    <property type="entry name" value="OS02G0116800 PROTEIN"/>
    <property type="match status" value="1"/>
</dbReference>
<feature type="coiled-coil region" evidence="2">
    <location>
        <begin position="496"/>
        <end position="538"/>
    </location>
</feature>
<gene>
    <name evidence="5" type="ORF">CEY00_Acc12041</name>
</gene>
<feature type="compositionally biased region" description="Basic and acidic residues" evidence="3">
    <location>
        <begin position="360"/>
        <end position="381"/>
    </location>
</feature>